<keyword evidence="2" id="KW-1185">Reference proteome</keyword>
<proteinExistence type="predicted"/>
<dbReference type="EMBL" id="BPLQ01004136">
    <property type="protein sequence ID" value="GIY05879.1"/>
    <property type="molecule type" value="Genomic_DNA"/>
</dbReference>
<name>A0AAV4QB15_9ARAC</name>
<evidence type="ECO:0000313" key="1">
    <source>
        <dbReference type="EMBL" id="GIY05879.1"/>
    </source>
</evidence>
<accession>A0AAV4QB15</accession>
<dbReference type="AlphaFoldDB" id="A0AAV4QB15"/>
<evidence type="ECO:0000313" key="2">
    <source>
        <dbReference type="Proteomes" id="UP001054837"/>
    </source>
</evidence>
<protein>
    <submittedName>
        <fullName evidence="1">Uncharacterized protein</fullName>
    </submittedName>
</protein>
<organism evidence="1 2">
    <name type="scientific">Caerostris darwini</name>
    <dbReference type="NCBI Taxonomy" id="1538125"/>
    <lineage>
        <taxon>Eukaryota</taxon>
        <taxon>Metazoa</taxon>
        <taxon>Ecdysozoa</taxon>
        <taxon>Arthropoda</taxon>
        <taxon>Chelicerata</taxon>
        <taxon>Arachnida</taxon>
        <taxon>Araneae</taxon>
        <taxon>Araneomorphae</taxon>
        <taxon>Entelegynae</taxon>
        <taxon>Araneoidea</taxon>
        <taxon>Araneidae</taxon>
        <taxon>Caerostris</taxon>
    </lineage>
</organism>
<dbReference type="Proteomes" id="UP001054837">
    <property type="component" value="Unassembled WGS sequence"/>
</dbReference>
<comment type="caution">
    <text evidence="1">The sequence shown here is derived from an EMBL/GenBank/DDBJ whole genome shotgun (WGS) entry which is preliminary data.</text>
</comment>
<gene>
    <name evidence="1" type="ORF">CDAR_80751</name>
</gene>
<sequence>MNPEHLPAKNDVSFGVILSPGSSRSVLRTESCLLLFKVAETCPDKEEGTSDKLSGGSFPCKLIRGSSLKVFSENKAISSSSICELFTAYNSVPQIYAGLEYMPRN</sequence>
<reference evidence="1 2" key="1">
    <citation type="submission" date="2021-06" db="EMBL/GenBank/DDBJ databases">
        <title>Caerostris darwini draft genome.</title>
        <authorList>
            <person name="Kono N."/>
            <person name="Arakawa K."/>
        </authorList>
    </citation>
    <scope>NUCLEOTIDE SEQUENCE [LARGE SCALE GENOMIC DNA]</scope>
</reference>